<dbReference type="Proteomes" id="UP001057452">
    <property type="component" value="Chromosome 4"/>
</dbReference>
<gene>
    <name evidence="1" type="ORF">KUCAC02_022412</name>
</gene>
<reference evidence="1" key="1">
    <citation type="submission" date="2022-05" db="EMBL/GenBank/DDBJ databases">
        <title>Chromosome-level genome of Chaenocephalus aceratus.</title>
        <authorList>
            <person name="Park H."/>
        </authorList>
    </citation>
    <scope>NUCLEOTIDE SEQUENCE</scope>
    <source>
        <strain evidence="1">KU_202001</strain>
    </source>
</reference>
<accession>A0ACB9XPC6</accession>
<comment type="caution">
    <text evidence="1">The sequence shown here is derived from an EMBL/GenBank/DDBJ whole genome shotgun (WGS) entry which is preliminary data.</text>
</comment>
<keyword evidence="2" id="KW-1185">Reference proteome</keyword>
<sequence>MITVNNQAKQGGALDAQRAECSICSAALCAARLWHLHRQPWVLQRGRLLSVGCSRPGGDSLHLESLSVSGGYKGWHTGRRIKYGW</sequence>
<evidence type="ECO:0000313" key="1">
    <source>
        <dbReference type="EMBL" id="KAI4828314.1"/>
    </source>
</evidence>
<dbReference type="EMBL" id="CM043788">
    <property type="protein sequence ID" value="KAI4828314.1"/>
    <property type="molecule type" value="Genomic_DNA"/>
</dbReference>
<proteinExistence type="predicted"/>
<organism evidence="1 2">
    <name type="scientific">Chaenocephalus aceratus</name>
    <name type="common">Blackfin icefish</name>
    <name type="synonym">Chaenichthys aceratus</name>
    <dbReference type="NCBI Taxonomy" id="36190"/>
    <lineage>
        <taxon>Eukaryota</taxon>
        <taxon>Metazoa</taxon>
        <taxon>Chordata</taxon>
        <taxon>Craniata</taxon>
        <taxon>Vertebrata</taxon>
        <taxon>Euteleostomi</taxon>
        <taxon>Actinopterygii</taxon>
        <taxon>Neopterygii</taxon>
        <taxon>Teleostei</taxon>
        <taxon>Neoteleostei</taxon>
        <taxon>Acanthomorphata</taxon>
        <taxon>Eupercaria</taxon>
        <taxon>Perciformes</taxon>
        <taxon>Notothenioidei</taxon>
        <taxon>Channichthyidae</taxon>
        <taxon>Chaenocephalus</taxon>
    </lineage>
</organism>
<evidence type="ECO:0000313" key="2">
    <source>
        <dbReference type="Proteomes" id="UP001057452"/>
    </source>
</evidence>
<protein>
    <submittedName>
        <fullName evidence="1">Uncharacterized protein</fullName>
    </submittedName>
</protein>
<name>A0ACB9XPC6_CHAAC</name>